<protein>
    <submittedName>
        <fullName evidence="1">Uncharacterized protein</fullName>
    </submittedName>
</protein>
<dbReference type="InterPro" id="IPR049811">
    <property type="entry name" value="MJ1673-like_dom"/>
</dbReference>
<evidence type="ECO:0000313" key="1">
    <source>
        <dbReference type="EMBL" id="CAA6817295.1"/>
    </source>
</evidence>
<proteinExistence type="predicted"/>
<accession>A0A6S6TDP6</accession>
<reference evidence="1" key="1">
    <citation type="submission" date="2020-01" db="EMBL/GenBank/DDBJ databases">
        <authorList>
            <person name="Meier V. D."/>
            <person name="Meier V D."/>
        </authorList>
    </citation>
    <scope>NUCLEOTIDE SEQUENCE</scope>
    <source>
        <strain evidence="1">HLG_WM_MAG_02</strain>
    </source>
</reference>
<dbReference type="AlphaFoldDB" id="A0A6S6TDP6"/>
<sequence>MKKLFLLFSHTLTSMQEENAKAFLEVEQFVTLPKKLQNLWSNIPPHLTTLHDHLAPLKAYISKEAKRGDLFLIQGDFGGCYEMVNFVKDLGFTAVHSTTMRDVVEKTVNGKVEKFSRFEHVIFRLY</sequence>
<dbReference type="EMBL" id="CACVAZ010000112">
    <property type="protein sequence ID" value="CAA6817295.1"/>
    <property type="molecule type" value="Genomic_DNA"/>
</dbReference>
<dbReference type="NCBIfam" id="NF040559">
    <property type="entry name" value="CAS_Csx20"/>
    <property type="match status" value="1"/>
</dbReference>
<gene>
    <name evidence="1" type="ORF">HELGO_WM45471</name>
</gene>
<organism evidence="1">
    <name type="scientific">uncultured Sulfurovum sp</name>
    <dbReference type="NCBI Taxonomy" id="269237"/>
    <lineage>
        <taxon>Bacteria</taxon>
        <taxon>Pseudomonadati</taxon>
        <taxon>Campylobacterota</taxon>
        <taxon>Epsilonproteobacteria</taxon>
        <taxon>Campylobacterales</taxon>
        <taxon>Sulfurovaceae</taxon>
        <taxon>Sulfurovum</taxon>
        <taxon>environmental samples</taxon>
    </lineage>
</organism>
<name>A0A6S6TDP6_9BACT</name>